<dbReference type="Pfam" id="PF13517">
    <property type="entry name" value="FG-GAP_3"/>
    <property type="match status" value="5"/>
</dbReference>
<keyword evidence="4" id="KW-0614">Plasmid</keyword>
<dbReference type="InterPro" id="IPR028994">
    <property type="entry name" value="Integrin_alpha_N"/>
</dbReference>
<gene>
    <name evidence="4" type="ORF">J421_6240</name>
</gene>
<organism evidence="4 5">
    <name type="scientific">Gemmatirosa kalamazoonensis</name>
    <dbReference type="NCBI Taxonomy" id="861299"/>
    <lineage>
        <taxon>Bacteria</taxon>
        <taxon>Pseudomonadati</taxon>
        <taxon>Gemmatimonadota</taxon>
        <taxon>Gemmatimonadia</taxon>
        <taxon>Gemmatimonadales</taxon>
        <taxon>Gemmatimonadaceae</taxon>
        <taxon>Gemmatirosa</taxon>
    </lineage>
</organism>
<dbReference type="RefSeq" id="WP_025415066.1">
    <property type="nucleotide sequence ID" value="NZ_CP007130.1"/>
</dbReference>
<evidence type="ECO:0000259" key="3">
    <source>
        <dbReference type="Pfam" id="PF07593"/>
    </source>
</evidence>
<sequence length="1146" mass="123807">MHPVSVGRRLLLLSCTCLAAGCTEGPRRAAPAGAPSDGTLPGADGHLFTTLPSSYTGVRFVNRVRDTEELNVFAYRNFYNGGGVAIGDLTGDGLPEIVLTANDGGPTLYLNGGKFRFRDVTAASGIRSAPHSWTTGVTLADVNGDGKLDIYICKAGAGDPASRANELWINDGVGADGVPHFTERAKTYGVDDEGWSTQAAFLDYDRDGDLDLLVVNNSPRPVSSFGVRNVRDVPDRFGGAKLYRNDGGHFVDVTQKAGIYSPENGFGLGVAVADVNRDGWPDVYVSNDFFERDFLYVNARDGSFHEVGDRDMPVMSYYSMGLDIADVNNDGWPDVYTTDMLPEDEYRLKTMSQYDGWDVYQSKVRNGYHYQLMRNMLQLNNGPTPAGSAAVTFSDVGQMAGVARTDWSWSALIADLDLDGFKDIYVTNGLAKDVTSQDYIAFLANQETMTRVTSSGRVDYAQLIGAMTSTPIPNYAFHNNGDLTFANASAAWGLAAPSFSNGAAYGDLDGDGALDLVVNNENQEAFVYRNNARTVLPRNHWLQVALQGAGANRFALGARVTLWTAGTQRMQEEAPTRGFQSSVDYVLTFGLGLREDVDSVVVEWPDGRRSVQAKVAANRRVTVAQATSDTTATTATTATTSTAVFRDVTDSVALPFVHHENDFVDFDRERLMPHLLSTEGPALAVGDVNGDGLDDVYLGGAKEQAGALLVQRPNGTFVRIDSALFAADSLSEDVGAVFFDANGDHAPDLYVVSGGSEYSEGAQPLQDRLYLNDGNGRFRKAPAGAIPVEFESGSRAVAADYDGDGRVDLFVGGRVVPWQYGVAPRSMLLHNDGRGHFTDVAERLAPELAHVGMVTDAAWRDVDGDGKLDLVVVGEWMPITVFHNAGGGRLVRQQVKGLERSDGWWNRIVPGDFDGDGRLDFLVTNLGLNSQLHATEREPVTMYVKDFDHNGYTEQVIASYNHGVSYPLPLRDDLVRTLPYLKARYLKYASYARQTINDVFSSSDLAGALTLHAYTLATSIAHNNGDGSFTLVPLPAEAQLAPMFGALARDLDGDGRTDLLLAGNFDGFRPEYGRMSASYGVLLAGGPSGAFTPVRSGASGFFVPGQARDIARLRARNGVLYLVARNNDRPLLFRPATPAPKPGTPR</sequence>
<evidence type="ECO:0000256" key="2">
    <source>
        <dbReference type="SAM" id="SignalP"/>
    </source>
</evidence>
<dbReference type="KEGG" id="gba:J421_6240"/>
<dbReference type="eggNOG" id="COG4888">
    <property type="taxonomic scope" value="Bacteria"/>
</dbReference>
<evidence type="ECO:0000313" key="4">
    <source>
        <dbReference type="EMBL" id="AHG93775.1"/>
    </source>
</evidence>
<dbReference type="HOGENOM" id="CLU_281416_0_0_0"/>
<keyword evidence="1 2" id="KW-0732">Signal</keyword>
<dbReference type="Gene3D" id="2.130.10.130">
    <property type="entry name" value="Integrin alpha, N-terminal"/>
    <property type="match status" value="4"/>
</dbReference>
<evidence type="ECO:0000313" key="5">
    <source>
        <dbReference type="Proteomes" id="UP000019151"/>
    </source>
</evidence>
<reference evidence="4 5" key="1">
    <citation type="journal article" date="2014" name="Genome Announc.">
        <title>Genome Sequence and Methylome of Soil Bacterium Gemmatirosa kalamazoonensis KBS708T, a Member of the Rarely Cultivated Gemmatimonadetes Phylum.</title>
        <authorList>
            <person name="Debruyn J.M."/>
            <person name="Radosevich M."/>
            <person name="Wommack K.E."/>
            <person name="Polson S.W."/>
            <person name="Hauser L.J."/>
            <person name="Fawaz M.N."/>
            <person name="Korlach J."/>
            <person name="Tsai Y.C."/>
        </authorList>
    </citation>
    <scope>NUCLEOTIDE SEQUENCE [LARGE SCALE GENOMIC DNA]</scope>
    <source>
        <strain evidence="4 5">KBS708</strain>
        <plasmid evidence="5">Plasmid 2</plasmid>
    </source>
</reference>
<dbReference type="AlphaFoldDB" id="W0RU00"/>
<feature type="domain" description="ASPIC/UnbV" evidence="3">
    <location>
        <begin position="555"/>
        <end position="622"/>
    </location>
</feature>
<dbReference type="InterPro" id="IPR027039">
    <property type="entry name" value="Crtac1"/>
</dbReference>
<feature type="signal peptide" evidence="2">
    <location>
        <begin position="1"/>
        <end position="19"/>
    </location>
</feature>
<name>W0RU00_9BACT</name>
<dbReference type="SUPFAM" id="SSF69318">
    <property type="entry name" value="Integrin alpha N-terminal domain"/>
    <property type="match status" value="3"/>
</dbReference>
<dbReference type="PATRIC" id="fig|861299.3.peg.6307"/>
<evidence type="ECO:0000256" key="1">
    <source>
        <dbReference type="ARBA" id="ARBA00022729"/>
    </source>
</evidence>
<feature type="chain" id="PRO_5004794611" evidence="2">
    <location>
        <begin position="20"/>
        <end position="1146"/>
    </location>
</feature>
<accession>W0RU00</accession>
<dbReference type="InParanoid" id="W0RU00"/>
<dbReference type="InterPro" id="IPR013517">
    <property type="entry name" value="FG-GAP"/>
</dbReference>
<geneLocation type="plasmid" evidence="4 5">
    <name>2</name>
</geneLocation>
<protein>
    <submittedName>
        <fullName evidence="4">ASPIC/UnbV domain protein</fullName>
    </submittedName>
</protein>
<dbReference type="PANTHER" id="PTHR16026:SF0">
    <property type="entry name" value="CARTILAGE ACIDIC PROTEIN 1"/>
    <property type="match status" value="1"/>
</dbReference>
<proteinExistence type="predicted"/>
<dbReference type="Pfam" id="PF07593">
    <property type="entry name" value="UnbV_ASPIC"/>
    <property type="match status" value="1"/>
</dbReference>
<dbReference type="Proteomes" id="UP000019151">
    <property type="component" value="Plasmid 2"/>
</dbReference>
<dbReference type="OrthoDB" id="600363at2"/>
<dbReference type="PANTHER" id="PTHR16026">
    <property type="entry name" value="CARTILAGE ACIDIC PROTEIN 1"/>
    <property type="match status" value="1"/>
</dbReference>
<dbReference type="InterPro" id="IPR011519">
    <property type="entry name" value="UnbV_ASPIC"/>
</dbReference>
<dbReference type="EMBL" id="CP007130">
    <property type="protein sequence ID" value="AHG93775.1"/>
    <property type="molecule type" value="Genomic_DNA"/>
</dbReference>
<keyword evidence="5" id="KW-1185">Reference proteome</keyword>